<dbReference type="Proteomes" id="UP001056012">
    <property type="component" value="Chromosome 8"/>
</dbReference>
<keyword evidence="3" id="KW-0040">ANK repeat</keyword>
<feature type="compositionally biased region" description="Basic and acidic residues" evidence="4">
    <location>
        <begin position="97"/>
        <end position="108"/>
    </location>
</feature>
<reference evidence="6" key="1">
    <citation type="submission" date="2021-12" db="EMBL/GenBank/DDBJ databases">
        <title>Curvularia clavata genome.</title>
        <authorList>
            <person name="Cao Y."/>
        </authorList>
    </citation>
    <scope>NUCLEOTIDE SEQUENCE</scope>
    <source>
        <strain evidence="6">Yc1106</strain>
    </source>
</reference>
<dbReference type="PROSITE" id="PS51387">
    <property type="entry name" value="FAD_PCMH"/>
    <property type="match status" value="1"/>
</dbReference>
<evidence type="ECO:0000256" key="2">
    <source>
        <dbReference type="ARBA" id="ARBA00023002"/>
    </source>
</evidence>
<dbReference type="Gene3D" id="1.25.40.20">
    <property type="entry name" value="Ankyrin repeat-containing domain"/>
    <property type="match status" value="1"/>
</dbReference>
<protein>
    <recommendedName>
        <fullName evidence="5">FAD-binding PCMH-type domain-containing protein</fullName>
    </recommendedName>
</protein>
<dbReference type="SUPFAM" id="SSF56176">
    <property type="entry name" value="FAD-binding/transporter-associated domain-like"/>
    <property type="match status" value="1"/>
</dbReference>
<gene>
    <name evidence="6" type="ORF">yc1106_09489</name>
</gene>
<dbReference type="AlphaFoldDB" id="A0A9Q8ZHC5"/>
<evidence type="ECO:0000256" key="3">
    <source>
        <dbReference type="PROSITE-ProRule" id="PRU00023"/>
    </source>
</evidence>
<evidence type="ECO:0000313" key="7">
    <source>
        <dbReference type="Proteomes" id="UP001056012"/>
    </source>
</evidence>
<dbReference type="PANTHER" id="PTHR13878:SF91">
    <property type="entry name" value="FAD BINDING DOMAIN PROTEIN (AFU_ORTHOLOGUE AFUA_6G12070)-RELATED"/>
    <property type="match status" value="1"/>
</dbReference>
<accession>A0A9Q8ZHC5</accession>
<feature type="repeat" description="ANK" evidence="3">
    <location>
        <begin position="137"/>
        <end position="165"/>
    </location>
</feature>
<feature type="domain" description="FAD-binding PCMH-type" evidence="5">
    <location>
        <begin position="390"/>
        <end position="568"/>
    </location>
</feature>
<dbReference type="SMART" id="SM00248">
    <property type="entry name" value="ANK"/>
    <property type="match status" value="4"/>
</dbReference>
<dbReference type="EMBL" id="CP089281">
    <property type="protein sequence ID" value="USP82215.1"/>
    <property type="molecule type" value="Genomic_DNA"/>
</dbReference>
<dbReference type="Pfam" id="PF08031">
    <property type="entry name" value="BBE"/>
    <property type="match status" value="1"/>
</dbReference>
<evidence type="ECO:0000313" key="6">
    <source>
        <dbReference type="EMBL" id="USP82215.1"/>
    </source>
</evidence>
<dbReference type="InterPro" id="IPR016169">
    <property type="entry name" value="FAD-bd_PCMH_sub2"/>
</dbReference>
<evidence type="ECO:0000259" key="5">
    <source>
        <dbReference type="PROSITE" id="PS51387"/>
    </source>
</evidence>
<dbReference type="VEuPathDB" id="FungiDB:yc1106_09489"/>
<keyword evidence="2" id="KW-0560">Oxidoreductase</keyword>
<dbReference type="GO" id="GO:0003700">
    <property type="term" value="F:DNA-binding transcription factor activity"/>
    <property type="evidence" value="ECO:0007669"/>
    <property type="project" value="InterPro"/>
</dbReference>
<dbReference type="Pfam" id="PF12796">
    <property type="entry name" value="Ank_2"/>
    <property type="match status" value="1"/>
</dbReference>
<comment type="similarity">
    <text evidence="1">Belongs to the oxygen-dependent FAD-linked oxidoreductase family.</text>
</comment>
<dbReference type="PROSITE" id="PS50088">
    <property type="entry name" value="ANK_REPEAT"/>
    <property type="match status" value="2"/>
</dbReference>
<evidence type="ECO:0000256" key="4">
    <source>
        <dbReference type="SAM" id="MobiDB-lite"/>
    </source>
</evidence>
<dbReference type="SUPFAM" id="SSF48403">
    <property type="entry name" value="Ankyrin repeat"/>
    <property type="match status" value="1"/>
</dbReference>
<dbReference type="InterPro" id="IPR016166">
    <property type="entry name" value="FAD-bd_PCMH"/>
</dbReference>
<keyword evidence="7" id="KW-1185">Reference proteome</keyword>
<dbReference type="InterPro" id="IPR036318">
    <property type="entry name" value="FAD-bd_PCMH-like_sf"/>
</dbReference>
<dbReference type="InterPro" id="IPR002110">
    <property type="entry name" value="Ankyrin_rpt"/>
</dbReference>
<dbReference type="PROSITE" id="PS50297">
    <property type="entry name" value="ANK_REP_REGION"/>
    <property type="match status" value="2"/>
</dbReference>
<dbReference type="InterPro" id="IPR006094">
    <property type="entry name" value="Oxid_FAD_bind_N"/>
</dbReference>
<name>A0A9Q8ZHC5_CURCL</name>
<dbReference type="OrthoDB" id="9983560at2759"/>
<feature type="repeat" description="ANK" evidence="3">
    <location>
        <begin position="166"/>
        <end position="198"/>
    </location>
</feature>
<dbReference type="GO" id="GO:0016491">
    <property type="term" value="F:oxidoreductase activity"/>
    <property type="evidence" value="ECO:0007669"/>
    <property type="project" value="UniProtKB-KW"/>
</dbReference>
<dbReference type="PANTHER" id="PTHR13878">
    <property type="entry name" value="GULONOLACTONE OXIDASE"/>
    <property type="match status" value="1"/>
</dbReference>
<dbReference type="InterPro" id="IPR012951">
    <property type="entry name" value="BBE"/>
</dbReference>
<dbReference type="GO" id="GO:0071949">
    <property type="term" value="F:FAD binding"/>
    <property type="evidence" value="ECO:0007669"/>
    <property type="project" value="InterPro"/>
</dbReference>
<dbReference type="InterPro" id="IPR004827">
    <property type="entry name" value="bZIP"/>
</dbReference>
<feature type="region of interest" description="Disordered" evidence="4">
    <location>
        <begin position="87"/>
        <end position="108"/>
    </location>
</feature>
<evidence type="ECO:0000256" key="1">
    <source>
        <dbReference type="ARBA" id="ARBA00005466"/>
    </source>
</evidence>
<dbReference type="CDD" id="cd14688">
    <property type="entry name" value="bZIP_YAP"/>
    <property type="match status" value="1"/>
</dbReference>
<dbReference type="Gene3D" id="3.30.465.10">
    <property type="match status" value="2"/>
</dbReference>
<sequence length="851" mass="91705">MEPPGVELELNCENDGERRRTQNRLAQRRFRNKQKSAGRAVDDREALLDFFSPSTSLCMLEAGGFLSGIGMPGLDKHGVLEAPSLSDTTTTVADGSLPHESRGSHRLDADDGFTLYPVQSAQDAIDAFRPSLGWMWPIHMAAKKGHDRILRLLLDKDPDCNGKDSDGTTPLMLAVAGGYEDVTATLLRHGARIAEVDNHQRSALHWGVTNRREAVLRILLEHCKADLTVINGYDNTGRTPLHMAIDMEFEAGIQHKQKAAMLFNTHSLAGVVAVVTLPNVVFGAPARTNPSGNATVSYRLLPGDYNWPSEAEWKTLNSTVGGRLIRGAPVAEAACYAVATSAASDACKSLQTEWATLGPFLADPVNIMSPYSQNNTCSPFLAASGGSCTLGAMSSYAINVTDAATVAAGVNFAREHNVRLVVKNTGHDFLGRSAGKGALALWTHHLKGIEVLNYTSSRYTGPAMRLGAGMQVLEIYEAAAARGFRTVGGTCVSVGAMGGYTQGGGHGPLDASYGLGSDQVLEFEVVTTDGKHRTVSPTQNGDLYWALAGGGAGNWAVVLSVTVKAHRDGPVAGARLGFARANLPQKTYWAAVDAWFKHVAKLDAQGLRGFRSMSRLTRSGFSLDMATLPGATAEELTTVLDPFYHSLAKLNVSLTTNDVSQQPNFVTHFKTYNTNNNDTRNMTVGNRLIPRSLVNNATSLTQLMDAFRTMVEVDNSTSDPILVLLSSNVSHATAGNKPGDNSVLPAWRDSLFAINLVLMSSERAAWDTLSSDLALINTWQDRLRELTPGGGSYASEATFDNKHWKTDYYGANYDRLLEIKLKYDPGFVLWNQPAVGSDAFKLGEDGRLIAA</sequence>
<dbReference type="InterPro" id="IPR050432">
    <property type="entry name" value="FAD-linked_Oxidoreductases_BP"/>
</dbReference>
<dbReference type="PROSITE" id="PS00036">
    <property type="entry name" value="BZIP_BASIC"/>
    <property type="match status" value="1"/>
</dbReference>
<dbReference type="Pfam" id="PF01565">
    <property type="entry name" value="FAD_binding_4"/>
    <property type="match status" value="1"/>
</dbReference>
<organism evidence="6 7">
    <name type="scientific">Curvularia clavata</name>
    <dbReference type="NCBI Taxonomy" id="95742"/>
    <lineage>
        <taxon>Eukaryota</taxon>
        <taxon>Fungi</taxon>
        <taxon>Dikarya</taxon>
        <taxon>Ascomycota</taxon>
        <taxon>Pezizomycotina</taxon>
        <taxon>Dothideomycetes</taxon>
        <taxon>Pleosporomycetidae</taxon>
        <taxon>Pleosporales</taxon>
        <taxon>Pleosporineae</taxon>
        <taxon>Pleosporaceae</taxon>
        <taxon>Curvularia</taxon>
    </lineage>
</organism>
<proteinExistence type="inferred from homology"/>
<dbReference type="InterPro" id="IPR036770">
    <property type="entry name" value="Ankyrin_rpt-contain_sf"/>
</dbReference>